<evidence type="ECO:0000256" key="2">
    <source>
        <dbReference type="ARBA" id="ARBA00022898"/>
    </source>
</evidence>
<dbReference type="PANTHER" id="PTHR42937">
    <property type="match status" value="1"/>
</dbReference>
<dbReference type="PANTHER" id="PTHR42937:SF1">
    <property type="entry name" value="DIAMINOPROPIONATE AMMONIA-LYASE"/>
    <property type="match status" value="1"/>
</dbReference>
<gene>
    <name evidence="4" type="ORF">E0H92_26075</name>
</gene>
<dbReference type="EMBL" id="SJKC01000003">
    <property type="protein sequence ID" value="TCC36144.1"/>
    <property type="molecule type" value="Genomic_DNA"/>
</dbReference>
<feature type="domain" description="Tryptophan synthase beta chain-like PALP" evidence="3">
    <location>
        <begin position="53"/>
        <end position="358"/>
    </location>
</feature>
<comment type="cofactor">
    <cofactor evidence="1">
        <name>pyridoxal 5'-phosphate</name>
        <dbReference type="ChEBI" id="CHEBI:597326"/>
    </cofactor>
</comment>
<dbReference type="InterPro" id="IPR036052">
    <property type="entry name" value="TrpB-like_PALP_sf"/>
</dbReference>
<proteinExistence type="predicted"/>
<keyword evidence="2" id="KW-0663">Pyridoxal phosphate</keyword>
<evidence type="ECO:0000256" key="1">
    <source>
        <dbReference type="ARBA" id="ARBA00001933"/>
    </source>
</evidence>
<dbReference type="Proteomes" id="UP000294225">
    <property type="component" value="Unassembled WGS sequence"/>
</dbReference>
<protein>
    <submittedName>
        <fullName evidence="4">Pyridoxal-phosphate dependent enzyme</fullName>
    </submittedName>
</protein>
<dbReference type="SUPFAM" id="SSF53686">
    <property type="entry name" value="Tryptophan synthase beta subunit-like PLP-dependent enzymes"/>
    <property type="match status" value="1"/>
</dbReference>
<evidence type="ECO:0000313" key="4">
    <source>
        <dbReference type="EMBL" id="TCC36144.1"/>
    </source>
</evidence>
<accession>A0A4R0IUG3</accession>
<sequence>MSVPAITGNYRLWRESRRVTKPEQRPRAANPGAGSWIAPGVRESALEFHRSMPGYAATPLIEVPALAELLGAGSVWVKDESNRFGLPAFKVLGASWAVNRALGPAQTFDELASRVSGRRLTLVTATDGNHGRALAYFARALGLRSRVYVPAGLPGAPVQAIRAEGASVIDTGLPYDDAVQAAAASVRDGDVLIQDTAWPGYEEVPRWIVAGYSTLFAEIDEQHPSAIGLVVVPTGVGSLLQSAIEHYRVPDRRTSVLAVEPVTAACVTTSLAAGRPITVDTSAPTIMAGLNCGTVSSTAWPTIHSGLDAAIAVTDDETRAAQALLHTYNIPAGPCGAAALAALQVTRQPLDTVVLINTEGQSATTFGASIAQ</sequence>
<comment type="caution">
    <text evidence="4">The sequence shown here is derived from an EMBL/GenBank/DDBJ whole genome shotgun (WGS) entry which is preliminary data.</text>
</comment>
<dbReference type="Gene3D" id="3.40.50.1100">
    <property type="match status" value="2"/>
</dbReference>
<organism evidence="4 5">
    <name type="scientific">Kribbella speibonae</name>
    <dbReference type="NCBI Taxonomy" id="1572660"/>
    <lineage>
        <taxon>Bacteria</taxon>
        <taxon>Bacillati</taxon>
        <taxon>Actinomycetota</taxon>
        <taxon>Actinomycetes</taxon>
        <taxon>Propionibacteriales</taxon>
        <taxon>Kribbellaceae</taxon>
        <taxon>Kribbella</taxon>
    </lineage>
</organism>
<dbReference type="Pfam" id="PF00291">
    <property type="entry name" value="PALP"/>
    <property type="match status" value="1"/>
</dbReference>
<dbReference type="AlphaFoldDB" id="A0A4R0IUG3"/>
<evidence type="ECO:0000259" key="3">
    <source>
        <dbReference type="Pfam" id="PF00291"/>
    </source>
</evidence>
<dbReference type="InterPro" id="IPR001926">
    <property type="entry name" value="TrpB-like_PALP"/>
</dbReference>
<dbReference type="GO" id="GO:1901605">
    <property type="term" value="P:alpha-amino acid metabolic process"/>
    <property type="evidence" value="ECO:0007669"/>
    <property type="project" value="UniProtKB-ARBA"/>
</dbReference>
<name>A0A4R0IUG3_9ACTN</name>
<reference evidence="4 5" key="1">
    <citation type="submission" date="2019-02" db="EMBL/GenBank/DDBJ databases">
        <title>Kribbella capetownensis sp. nov. and Kribbella speibonae sp. nov., isolated from soil.</title>
        <authorList>
            <person name="Curtis S.M."/>
            <person name="Norton I."/>
            <person name="Everest G.J."/>
            <person name="Meyers P.R."/>
        </authorList>
    </citation>
    <scope>NUCLEOTIDE SEQUENCE [LARGE SCALE GENOMIC DNA]</scope>
    <source>
        <strain evidence="4 5">YM55</strain>
    </source>
</reference>
<evidence type="ECO:0000313" key="5">
    <source>
        <dbReference type="Proteomes" id="UP000294225"/>
    </source>
</evidence>